<accession>A0A376G4X5</accession>
<organism evidence="4 5">
    <name type="scientific">Empedobacter falsenii</name>
    <dbReference type="NCBI Taxonomy" id="343874"/>
    <lineage>
        <taxon>Bacteria</taxon>
        <taxon>Pseudomonadati</taxon>
        <taxon>Bacteroidota</taxon>
        <taxon>Flavobacteriia</taxon>
        <taxon>Flavobacteriales</taxon>
        <taxon>Weeksellaceae</taxon>
        <taxon>Empedobacter</taxon>
    </lineage>
</organism>
<keyword evidence="1" id="KW-0238">DNA-binding</keyword>
<dbReference type="InterPro" id="IPR013762">
    <property type="entry name" value="Integrase-like_cat_sf"/>
</dbReference>
<dbReference type="GO" id="GO:0015074">
    <property type="term" value="P:DNA integration"/>
    <property type="evidence" value="ECO:0007669"/>
    <property type="project" value="InterPro"/>
</dbReference>
<dbReference type="EMBL" id="UFXS01000001">
    <property type="protein sequence ID" value="STD54443.1"/>
    <property type="molecule type" value="Genomic_DNA"/>
</dbReference>
<dbReference type="InterPro" id="IPR011010">
    <property type="entry name" value="DNA_brk_join_enz"/>
</dbReference>
<reference evidence="4 5" key="1">
    <citation type="submission" date="2018-06" db="EMBL/GenBank/DDBJ databases">
        <authorList>
            <consortium name="Pathogen Informatics"/>
            <person name="Doyle S."/>
        </authorList>
    </citation>
    <scope>NUCLEOTIDE SEQUENCE [LARGE SCALE GENOMIC DNA]</scope>
    <source>
        <strain evidence="4 5">NCTC13456</strain>
    </source>
</reference>
<name>A0A376G4X5_9FLAO</name>
<dbReference type="Pfam" id="PF13102">
    <property type="entry name" value="Phage_int_SAM_5"/>
    <property type="match status" value="1"/>
</dbReference>
<dbReference type="GO" id="GO:0003677">
    <property type="term" value="F:DNA binding"/>
    <property type="evidence" value="ECO:0007669"/>
    <property type="project" value="UniProtKB-KW"/>
</dbReference>
<protein>
    <submittedName>
        <fullName evidence="4">Site-specific recombinase XerD</fullName>
    </submittedName>
</protein>
<dbReference type="RefSeq" id="WP_114999111.1">
    <property type="nucleotide sequence ID" value="NZ_UFXS01000001.1"/>
</dbReference>
<gene>
    <name evidence="4" type="ORF">NCTC13456_01017</name>
</gene>
<dbReference type="Proteomes" id="UP000254737">
    <property type="component" value="Unassembled WGS sequence"/>
</dbReference>
<dbReference type="SUPFAM" id="SSF56349">
    <property type="entry name" value="DNA breaking-rejoining enzymes"/>
    <property type="match status" value="1"/>
</dbReference>
<feature type="domain" description="Phage integrase SAM-like" evidence="3">
    <location>
        <begin position="122"/>
        <end position="237"/>
    </location>
</feature>
<evidence type="ECO:0000256" key="1">
    <source>
        <dbReference type="ARBA" id="ARBA00023125"/>
    </source>
</evidence>
<dbReference type="Gene3D" id="1.10.150.130">
    <property type="match status" value="1"/>
</dbReference>
<dbReference type="InterPro" id="IPR010998">
    <property type="entry name" value="Integrase_recombinase_N"/>
</dbReference>
<sequence>MINYQLKRKDISKPQPIFAYITGVFIGSKERLKISIGKSILPQDFGEEIDNYKFNRDRLNKSKKPSNLIVKSVIDKFELTVNQVDLFFNLIDIKPTREEFKVKLLEYLGREVKEIKVTSDRFIDFIEDYINNVKNLRKKNMMKISDDTIRNYLSIIYHIKNYEKYKERVLNISDISYDIYNDFIDTTAQFSVEELKGNNRTINCRVHNKVCKSNNTISVIASRFRFFLEQASKRGYQLHKILNLSDERLVINMQPSSKDYYFSHEFLNNIYNYQPKSKSAVKGKDYIMLASTTGMRFQGVKKLYEQIPQLITTNNGSSFFIIKNKAKKTGIELLSPLMKPAIEVYERLGEFPRLSTANMVNYQIRALFREMELEKKVTMNYHTYGDGVVKVDKLLSDVVSSHDLRASFITNLLNLQVDRFKVQAMTHKAMNDGTAFSVYDKRSEIDRAIEFYEATKDINSEFYRYK</sequence>
<evidence type="ECO:0000256" key="2">
    <source>
        <dbReference type="ARBA" id="ARBA00023172"/>
    </source>
</evidence>
<evidence type="ECO:0000313" key="4">
    <source>
        <dbReference type="EMBL" id="STD54443.1"/>
    </source>
</evidence>
<dbReference type="Gene3D" id="1.10.443.10">
    <property type="entry name" value="Intergrase catalytic core"/>
    <property type="match status" value="1"/>
</dbReference>
<dbReference type="GO" id="GO:0006310">
    <property type="term" value="P:DNA recombination"/>
    <property type="evidence" value="ECO:0007669"/>
    <property type="project" value="UniProtKB-KW"/>
</dbReference>
<dbReference type="AlphaFoldDB" id="A0A376G4X5"/>
<evidence type="ECO:0000313" key="5">
    <source>
        <dbReference type="Proteomes" id="UP000254737"/>
    </source>
</evidence>
<proteinExistence type="predicted"/>
<evidence type="ECO:0000259" key="3">
    <source>
        <dbReference type="Pfam" id="PF13102"/>
    </source>
</evidence>
<dbReference type="InterPro" id="IPR025269">
    <property type="entry name" value="SAM-like_dom"/>
</dbReference>
<keyword evidence="2" id="KW-0233">DNA recombination</keyword>